<dbReference type="CDD" id="cd03785">
    <property type="entry name" value="GT28_MurG"/>
    <property type="match status" value="1"/>
</dbReference>
<dbReference type="GO" id="GO:0071555">
    <property type="term" value="P:cell wall organization"/>
    <property type="evidence" value="ECO:0007669"/>
    <property type="project" value="UniProtKB-KW"/>
</dbReference>
<evidence type="ECO:0000256" key="7">
    <source>
        <dbReference type="ARBA" id="ARBA00023136"/>
    </source>
</evidence>
<dbReference type="GO" id="GO:0009252">
    <property type="term" value="P:peptidoglycan biosynthetic process"/>
    <property type="evidence" value="ECO:0007669"/>
    <property type="project" value="UniProtKB-UniRule"/>
</dbReference>
<evidence type="ECO:0000256" key="6">
    <source>
        <dbReference type="ARBA" id="ARBA00022984"/>
    </source>
</evidence>
<dbReference type="EMBL" id="JACOGG010000004">
    <property type="protein sequence ID" value="MBC3934740.1"/>
    <property type="molecule type" value="Genomic_DNA"/>
</dbReference>
<dbReference type="NCBIfam" id="TIGR01133">
    <property type="entry name" value="murG"/>
    <property type="match status" value="1"/>
</dbReference>
<keyword evidence="14" id="KW-1185">Reference proteome</keyword>
<dbReference type="GO" id="GO:0008360">
    <property type="term" value="P:regulation of cell shape"/>
    <property type="evidence" value="ECO:0007669"/>
    <property type="project" value="UniProtKB-KW"/>
</dbReference>
<comment type="caution">
    <text evidence="13">The sequence shown here is derived from an EMBL/GenBank/DDBJ whole genome shotgun (WGS) entry which is preliminary data.</text>
</comment>
<evidence type="ECO:0000256" key="1">
    <source>
        <dbReference type="ARBA" id="ARBA00022475"/>
    </source>
</evidence>
<dbReference type="Pfam" id="PF03033">
    <property type="entry name" value="Glyco_transf_28"/>
    <property type="match status" value="1"/>
</dbReference>
<proteinExistence type="inferred from homology"/>
<evidence type="ECO:0000256" key="3">
    <source>
        <dbReference type="ARBA" id="ARBA00022676"/>
    </source>
</evidence>
<feature type="binding site" evidence="10">
    <location>
        <begin position="20"/>
        <end position="22"/>
    </location>
    <ligand>
        <name>UDP-N-acetyl-alpha-D-glucosamine</name>
        <dbReference type="ChEBI" id="CHEBI:57705"/>
    </ligand>
</feature>
<dbReference type="PANTHER" id="PTHR21015">
    <property type="entry name" value="UDP-N-ACETYLGLUCOSAMINE--N-ACETYLMURAMYL-(PENTAPEPTIDE) PYROPHOSPHORYL-UNDECAPRENOL N-ACETYLGLUCOSAMINE TRANSFERASE 1"/>
    <property type="match status" value="1"/>
</dbReference>
<accession>A0A923I8T1</accession>
<feature type="domain" description="Glycosyltransferase family 28 N-terminal" evidence="11">
    <location>
        <begin position="14"/>
        <end position="147"/>
    </location>
</feature>
<reference evidence="13" key="1">
    <citation type="submission" date="2020-08" db="EMBL/GenBank/DDBJ databases">
        <title>Novel species isolated from subtropical streams in China.</title>
        <authorList>
            <person name="Lu H."/>
        </authorList>
    </citation>
    <scope>NUCLEOTIDE SEQUENCE</scope>
    <source>
        <strain evidence="13">CY7W</strain>
    </source>
</reference>
<comment type="caution">
    <text evidence="10">Lacks conserved residue(s) required for the propagation of feature annotation.</text>
</comment>
<dbReference type="AlphaFoldDB" id="A0A923I8T1"/>
<organism evidence="13 14">
    <name type="scientific">Undibacterium rugosum</name>
    <dbReference type="NCBI Taxonomy" id="2762291"/>
    <lineage>
        <taxon>Bacteria</taxon>
        <taxon>Pseudomonadati</taxon>
        <taxon>Pseudomonadota</taxon>
        <taxon>Betaproteobacteria</taxon>
        <taxon>Burkholderiales</taxon>
        <taxon>Oxalobacteraceae</taxon>
        <taxon>Undibacterium</taxon>
    </lineage>
</organism>
<feature type="binding site" evidence="10">
    <location>
        <position position="176"/>
    </location>
    <ligand>
        <name>UDP-N-acetyl-alpha-D-glucosamine</name>
        <dbReference type="ChEBI" id="CHEBI:57705"/>
    </ligand>
</feature>
<evidence type="ECO:0000313" key="13">
    <source>
        <dbReference type="EMBL" id="MBC3934740.1"/>
    </source>
</evidence>
<dbReference type="Proteomes" id="UP000612361">
    <property type="component" value="Unassembled WGS sequence"/>
</dbReference>
<keyword evidence="8 10" id="KW-0131">Cell cycle</keyword>
<dbReference type="GO" id="GO:0005975">
    <property type="term" value="P:carbohydrate metabolic process"/>
    <property type="evidence" value="ECO:0007669"/>
    <property type="project" value="InterPro"/>
</dbReference>
<dbReference type="GO" id="GO:0005886">
    <property type="term" value="C:plasma membrane"/>
    <property type="evidence" value="ECO:0007669"/>
    <property type="project" value="UniProtKB-SubCell"/>
</dbReference>
<keyword evidence="6 10" id="KW-0573">Peptidoglycan synthesis</keyword>
<sequence length="368" mass="39391">MIKRNAGNTQKTLMIMAAGTGGHIFPGLAIADFMRERGWQVSWLGTQAGMENQIVPQHGIAMDTLDFRGLRGKGLRHSLSGAWKLISSFFACYRLIGQRKPDVVLGMGGYVTVPGGVMAACRGVPLVLMNADAALLLSNKVLQPLAQHLLFGLPAAGMSGAAQMDGKLRLTGNPIRREICELPAPAQRYAQRQGPLRILIVGGSLGAKVLNETLPQALALLAPEQRPVVTHQSGKQHITALRTQYQQAGVEAEVLDFIDDMPRRYADADLVICRAGAITVSELTAAGVASILVPFMASSTSHQKQNAEWMAQQQAAIFISQSGLTADTLATQLSTLSRADCLRMAETAYQLGQRAATQQIATILEALA</sequence>
<evidence type="ECO:0000313" key="14">
    <source>
        <dbReference type="Proteomes" id="UP000612361"/>
    </source>
</evidence>
<dbReference type="GO" id="GO:0050511">
    <property type="term" value="F:undecaprenyldiphospho-muramoylpentapeptide beta-N-acetylglucosaminyltransferase activity"/>
    <property type="evidence" value="ECO:0007669"/>
    <property type="project" value="UniProtKB-UniRule"/>
</dbReference>
<dbReference type="RefSeq" id="WP_186880355.1">
    <property type="nucleotide sequence ID" value="NZ_JACOGG010000004.1"/>
</dbReference>
<evidence type="ECO:0000256" key="5">
    <source>
        <dbReference type="ARBA" id="ARBA00022960"/>
    </source>
</evidence>
<dbReference type="SUPFAM" id="SSF53756">
    <property type="entry name" value="UDP-Glycosyltransferase/glycogen phosphorylase"/>
    <property type="match status" value="1"/>
</dbReference>
<dbReference type="InterPro" id="IPR006009">
    <property type="entry name" value="GlcNAc_MurG"/>
</dbReference>
<evidence type="ECO:0000256" key="2">
    <source>
        <dbReference type="ARBA" id="ARBA00022618"/>
    </source>
</evidence>
<dbReference type="EC" id="2.4.1.227" evidence="10"/>
<keyword evidence="5 10" id="KW-0133">Cell shape</keyword>
<keyword evidence="7 10" id="KW-0472">Membrane</keyword>
<dbReference type="Gene3D" id="3.40.50.2000">
    <property type="entry name" value="Glycogen Phosphorylase B"/>
    <property type="match status" value="2"/>
</dbReference>
<name>A0A923I8T1_9BURK</name>
<dbReference type="Pfam" id="PF04101">
    <property type="entry name" value="Glyco_tran_28_C"/>
    <property type="match status" value="1"/>
</dbReference>
<comment type="function">
    <text evidence="10">Cell wall formation. Catalyzes the transfer of a GlcNAc subunit on undecaprenyl-pyrophosphoryl-MurNAc-pentapeptide (lipid intermediate I) to form undecaprenyl-pyrophosphoryl-MurNAc-(pentapeptide)GlcNAc (lipid intermediate II).</text>
</comment>
<feature type="domain" description="Glycosyl transferase family 28 C-terminal" evidence="12">
    <location>
        <begin position="198"/>
        <end position="342"/>
    </location>
</feature>
<keyword evidence="4 10" id="KW-0808">Transferase</keyword>
<evidence type="ECO:0000256" key="9">
    <source>
        <dbReference type="ARBA" id="ARBA00023316"/>
    </source>
</evidence>
<dbReference type="InterPro" id="IPR007235">
    <property type="entry name" value="Glyco_trans_28_C"/>
</dbReference>
<dbReference type="GO" id="GO:0051301">
    <property type="term" value="P:cell division"/>
    <property type="evidence" value="ECO:0007669"/>
    <property type="project" value="UniProtKB-KW"/>
</dbReference>
<evidence type="ECO:0000256" key="10">
    <source>
        <dbReference type="HAMAP-Rule" id="MF_00033"/>
    </source>
</evidence>
<keyword evidence="1 10" id="KW-1003">Cell membrane</keyword>
<feature type="binding site" evidence="10">
    <location>
        <position position="204"/>
    </location>
    <ligand>
        <name>UDP-N-acetyl-alpha-D-glucosamine</name>
        <dbReference type="ChEBI" id="CHEBI:57705"/>
    </ligand>
</feature>
<dbReference type="PANTHER" id="PTHR21015:SF22">
    <property type="entry name" value="GLYCOSYLTRANSFERASE"/>
    <property type="match status" value="1"/>
</dbReference>
<evidence type="ECO:0000256" key="8">
    <source>
        <dbReference type="ARBA" id="ARBA00023306"/>
    </source>
</evidence>
<keyword evidence="2 10" id="KW-0132">Cell division</keyword>
<gene>
    <name evidence="10 13" type="primary">murG</name>
    <name evidence="13" type="ORF">H8K47_05145</name>
</gene>
<comment type="pathway">
    <text evidence="10">Cell wall biogenesis; peptidoglycan biosynthesis.</text>
</comment>
<keyword evidence="9 10" id="KW-0961">Cell wall biogenesis/degradation</keyword>
<dbReference type="InterPro" id="IPR004276">
    <property type="entry name" value="GlycoTrans_28_N"/>
</dbReference>
<protein>
    <recommendedName>
        <fullName evidence="10">UDP-N-acetylglucosamine--N-acetylmuramyl-(pentapeptide) pyrophosphoryl-undecaprenol N-acetylglucosamine transferase</fullName>
        <ecNumber evidence="10">2.4.1.227</ecNumber>
    </recommendedName>
    <alternativeName>
        <fullName evidence="10">Undecaprenyl-PP-MurNAc-pentapeptide-UDPGlcNAc GlcNAc transferase</fullName>
    </alternativeName>
</protein>
<comment type="subcellular location">
    <subcellularLocation>
        <location evidence="10">Cell membrane</location>
        <topology evidence="10">Peripheral membrane protein</topology>
        <orientation evidence="10">Cytoplasmic side</orientation>
    </subcellularLocation>
</comment>
<comment type="catalytic activity">
    <reaction evidence="10">
        <text>di-trans,octa-cis-undecaprenyl diphospho-N-acetyl-alpha-D-muramoyl-L-alanyl-D-glutamyl-meso-2,6-diaminopimeloyl-D-alanyl-D-alanine + UDP-N-acetyl-alpha-D-glucosamine = di-trans,octa-cis-undecaprenyl diphospho-[N-acetyl-alpha-D-glucosaminyl-(1-&gt;4)]-N-acetyl-alpha-D-muramoyl-L-alanyl-D-glutamyl-meso-2,6-diaminopimeloyl-D-alanyl-D-alanine + UDP + H(+)</text>
        <dbReference type="Rhea" id="RHEA:31227"/>
        <dbReference type="ChEBI" id="CHEBI:15378"/>
        <dbReference type="ChEBI" id="CHEBI:57705"/>
        <dbReference type="ChEBI" id="CHEBI:58223"/>
        <dbReference type="ChEBI" id="CHEBI:61387"/>
        <dbReference type="ChEBI" id="CHEBI:61388"/>
        <dbReference type="EC" id="2.4.1.227"/>
    </reaction>
</comment>
<dbReference type="HAMAP" id="MF_00033">
    <property type="entry name" value="MurG"/>
    <property type="match status" value="1"/>
</dbReference>
<evidence type="ECO:0000259" key="11">
    <source>
        <dbReference type="Pfam" id="PF03033"/>
    </source>
</evidence>
<feature type="binding site" evidence="10">
    <location>
        <position position="303"/>
    </location>
    <ligand>
        <name>UDP-N-acetyl-alpha-D-glucosamine</name>
        <dbReference type="ChEBI" id="CHEBI:57705"/>
    </ligand>
</feature>
<evidence type="ECO:0000259" key="12">
    <source>
        <dbReference type="Pfam" id="PF04101"/>
    </source>
</evidence>
<evidence type="ECO:0000256" key="4">
    <source>
        <dbReference type="ARBA" id="ARBA00022679"/>
    </source>
</evidence>
<comment type="similarity">
    <text evidence="10">Belongs to the glycosyltransferase 28 family. MurG subfamily.</text>
</comment>
<feature type="binding site" evidence="10">
    <location>
        <position position="258"/>
    </location>
    <ligand>
        <name>UDP-N-acetyl-alpha-D-glucosamine</name>
        <dbReference type="ChEBI" id="CHEBI:57705"/>
    </ligand>
</feature>
<keyword evidence="3 10" id="KW-0328">Glycosyltransferase</keyword>